<dbReference type="RefSeq" id="WP_207353684.1">
    <property type="nucleotide sequence ID" value="NZ_CP071503.1"/>
</dbReference>
<organism evidence="5 6">
    <name type="scientific">Shewanella avicenniae</name>
    <dbReference type="NCBI Taxonomy" id="2814294"/>
    <lineage>
        <taxon>Bacteria</taxon>
        <taxon>Pseudomonadati</taxon>
        <taxon>Pseudomonadota</taxon>
        <taxon>Gammaproteobacteria</taxon>
        <taxon>Alteromonadales</taxon>
        <taxon>Shewanellaceae</taxon>
        <taxon>Shewanella</taxon>
    </lineage>
</organism>
<dbReference type="InterPro" id="IPR007431">
    <property type="entry name" value="ACP_PD"/>
</dbReference>
<proteinExistence type="predicted"/>
<dbReference type="PANTHER" id="PTHR38764">
    <property type="entry name" value="ACYL CARRIER PROTEIN PHOSPHODIESTERASE"/>
    <property type="match status" value="1"/>
</dbReference>
<keyword evidence="1" id="KW-0444">Lipid biosynthesis</keyword>
<protein>
    <submittedName>
        <fullName evidence="5">DUF479 domain-containing protein</fullName>
    </submittedName>
</protein>
<keyword evidence="6" id="KW-1185">Reference proteome</keyword>
<reference evidence="5 6" key="1">
    <citation type="submission" date="2021-03" db="EMBL/GenBank/DDBJ databases">
        <title>Novel species identification of genus Shewanella.</title>
        <authorList>
            <person name="Liu G."/>
            <person name="Zhang Q."/>
        </authorList>
    </citation>
    <scope>NUCLEOTIDE SEQUENCE [LARGE SCALE GENOMIC DNA]</scope>
    <source>
        <strain evidence="5 6">FJAT-51800</strain>
    </source>
</reference>
<keyword evidence="4" id="KW-0276">Fatty acid metabolism</keyword>
<dbReference type="EMBL" id="CP071503">
    <property type="protein sequence ID" value="QSX32440.1"/>
    <property type="molecule type" value="Genomic_DNA"/>
</dbReference>
<dbReference type="Proteomes" id="UP000662770">
    <property type="component" value="Chromosome"/>
</dbReference>
<evidence type="ECO:0000256" key="1">
    <source>
        <dbReference type="ARBA" id="ARBA00022516"/>
    </source>
</evidence>
<gene>
    <name evidence="5" type="ORF">JYB87_11750</name>
</gene>
<evidence type="ECO:0000256" key="4">
    <source>
        <dbReference type="ARBA" id="ARBA00023160"/>
    </source>
</evidence>
<keyword evidence="2" id="KW-0378">Hydrolase</keyword>
<evidence type="ECO:0000256" key="3">
    <source>
        <dbReference type="ARBA" id="ARBA00023098"/>
    </source>
</evidence>
<evidence type="ECO:0000256" key="2">
    <source>
        <dbReference type="ARBA" id="ARBA00022801"/>
    </source>
</evidence>
<sequence length="199" mass="23092">MNFLAHLHLADISNTSLAGNIAGDFCRGNIAHHPQHLRQGIWLHRKIDTLTDNDESVKMLRAQFPTPLRRVAPILVDLAFDHMLARYWDEYHHQPLKQFSQRCYQHLEATDELPNTLQTLLPKMRHGDWLSSYANKLGFHQAVEGVSTRLSKPELFTGATKALTKLDVDVEIAFRTFYPQLMAYCRRWSRETPPEYLLD</sequence>
<dbReference type="PIRSF" id="PIRSF011489">
    <property type="entry name" value="DUF479"/>
    <property type="match status" value="1"/>
</dbReference>
<dbReference type="InterPro" id="IPR009079">
    <property type="entry name" value="4_helix_cytokine-like_core"/>
</dbReference>
<dbReference type="SUPFAM" id="SSF47266">
    <property type="entry name" value="4-helical cytokines"/>
    <property type="match status" value="1"/>
</dbReference>
<dbReference type="PANTHER" id="PTHR38764:SF1">
    <property type="entry name" value="ACYL CARRIER PROTEIN PHOSPHODIESTERASE"/>
    <property type="match status" value="1"/>
</dbReference>
<evidence type="ECO:0000313" key="6">
    <source>
        <dbReference type="Proteomes" id="UP000662770"/>
    </source>
</evidence>
<keyword evidence="3" id="KW-0443">Lipid metabolism</keyword>
<evidence type="ECO:0000313" key="5">
    <source>
        <dbReference type="EMBL" id="QSX32440.1"/>
    </source>
</evidence>
<keyword evidence="4" id="KW-0275">Fatty acid biosynthesis</keyword>
<dbReference type="Pfam" id="PF04336">
    <property type="entry name" value="ACP_PD"/>
    <property type="match status" value="1"/>
</dbReference>
<name>A0ABX7QN74_9GAMM</name>
<accession>A0ABX7QN74</accession>